<dbReference type="PANTHER" id="PTHR30146:SF148">
    <property type="entry name" value="HTH-TYPE TRANSCRIPTIONAL REPRESSOR PURR-RELATED"/>
    <property type="match status" value="1"/>
</dbReference>
<dbReference type="InterPro" id="IPR028082">
    <property type="entry name" value="Peripla_BP_I"/>
</dbReference>
<evidence type="ECO:0000313" key="6">
    <source>
        <dbReference type="EMBL" id="MDQ0189895.1"/>
    </source>
</evidence>
<feature type="domain" description="HTH lacI-type" evidence="5">
    <location>
        <begin position="10"/>
        <end position="64"/>
    </location>
</feature>
<dbReference type="InterPro" id="IPR001761">
    <property type="entry name" value="Peripla_BP/Lac1_sug-bd_dom"/>
</dbReference>
<evidence type="ECO:0000256" key="2">
    <source>
        <dbReference type="ARBA" id="ARBA00023015"/>
    </source>
</evidence>
<accession>A0ABT9XHV2</accession>
<organism evidence="6 7">
    <name type="scientific">Alicyclobacillus cycloheptanicus</name>
    <dbReference type="NCBI Taxonomy" id="1457"/>
    <lineage>
        <taxon>Bacteria</taxon>
        <taxon>Bacillati</taxon>
        <taxon>Bacillota</taxon>
        <taxon>Bacilli</taxon>
        <taxon>Bacillales</taxon>
        <taxon>Alicyclobacillaceae</taxon>
        <taxon>Alicyclobacillus</taxon>
    </lineage>
</organism>
<evidence type="ECO:0000259" key="5">
    <source>
        <dbReference type="PROSITE" id="PS50932"/>
    </source>
</evidence>
<dbReference type="Proteomes" id="UP001232973">
    <property type="component" value="Unassembled WGS sequence"/>
</dbReference>
<keyword evidence="2" id="KW-0805">Transcription regulation</keyword>
<name>A0ABT9XHV2_9BACL</name>
<dbReference type="InterPro" id="IPR010982">
    <property type="entry name" value="Lambda_DNA-bd_dom_sf"/>
</dbReference>
<sequence length="354" mass="38875">MKHESPGNEVTIREVGKRAGVSPATVGRVIGGYGKVSEPTRQRVLEAIRQLDYHPNTIAQSMKGKQRKSVGMIVSDICNPFFGMIARAVDDTLIKYGYNLVICNTDDGIDKEASYLKTLTEKRVDGVLACTACEVERKIPRPVRKFYLETPTVFIDREAEGIDVPVIQADNFGGAYEAVVHLIQLGHERIAIVAGGSMVSSIHQRLQGYMKALQDFGLQFRDDLVKLGRLLGVESGAYAARELLNMPAAERPTAIVGLNNLMTTGVLLAIREAGMTIPDDISVIGWDDFDLAQVLSPPLTVVTQPTYSIGSIAAEHLIALLERQRSYRQANDRKIILKTELVIRESCTSPKAPK</sequence>
<dbReference type="Gene3D" id="1.10.260.40">
    <property type="entry name" value="lambda repressor-like DNA-binding domains"/>
    <property type="match status" value="1"/>
</dbReference>
<dbReference type="Gene3D" id="3.40.50.2300">
    <property type="match status" value="2"/>
</dbReference>
<proteinExistence type="predicted"/>
<keyword evidence="7" id="KW-1185">Reference proteome</keyword>
<dbReference type="PANTHER" id="PTHR30146">
    <property type="entry name" value="LACI-RELATED TRANSCRIPTIONAL REPRESSOR"/>
    <property type="match status" value="1"/>
</dbReference>
<dbReference type="SUPFAM" id="SSF47413">
    <property type="entry name" value="lambda repressor-like DNA-binding domains"/>
    <property type="match status" value="1"/>
</dbReference>
<dbReference type="SUPFAM" id="SSF53822">
    <property type="entry name" value="Periplasmic binding protein-like I"/>
    <property type="match status" value="1"/>
</dbReference>
<dbReference type="PROSITE" id="PS50932">
    <property type="entry name" value="HTH_LACI_2"/>
    <property type="match status" value="1"/>
</dbReference>
<reference evidence="6 7" key="1">
    <citation type="submission" date="2023-07" db="EMBL/GenBank/DDBJ databases">
        <title>Genomic Encyclopedia of Type Strains, Phase IV (KMG-IV): sequencing the most valuable type-strain genomes for metagenomic binning, comparative biology and taxonomic classification.</title>
        <authorList>
            <person name="Goeker M."/>
        </authorList>
    </citation>
    <scope>NUCLEOTIDE SEQUENCE [LARGE SCALE GENOMIC DNA]</scope>
    <source>
        <strain evidence="6 7">DSM 4006</strain>
    </source>
</reference>
<dbReference type="Pfam" id="PF00532">
    <property type="entry name" value="Peripla_BP_1"/>
    <property type="match status" value="1"/>
</dbReference>
<keyword evidence="1" id="KW-0678">Repressor</keyword>
<keyword evidence="4" id="KW-0804">Transcription</keyword>
<dbReference type="SMART" id="SM00354">
    <property type="entry name" value="HTH_LACI"/>
    <property type="match status" value="1"/>
</dbReference>
<keyword evidence="3" id="KW-0238">DNA-binding</keyword>
<evidence type="ECO:0000256" key="4">
    <source>
        <dbReference type="ARBA" id="ARBA00023163"/>
    </source>
</evidence>
<evidence type="ECO:0000256" key="1">
    <source>
        <dbReference type="ARBA" id="ARBA00022491"/>
    </source>
</evidence>
<dbReference type="CDD" id="cd01392">
    <property type="entry name" value="HTH_LacI"/>
    <property type="match status" value="1"/>
</dbReference>
<gene>
    <name evidence="6" type="ORF">J2S03_001758</name>
</gene>
<evidence type="ECO:0000256" key="3">
    <source>
        <dbReference type="ARBA" id="ARBA00023125"/>
    </source>
</evidence>
<dbReference type="Pfam" id="PF00356">
    <property type="entry name" value="LacI"/>
    <property type="match status" value="1"/>
</dbReference>
<dbReference type="EMBL" id="JAUSTP010000012">
    <property type="protein sequence ID" value="MDQ0189895.1"/>
    <property type="molecule type" value="Genomic_DNA"/>
</dbReference>
<dbReference type="RefSeq" id="WP_274456993.1">
    <property type="nucleotide sequence ID" value="NZ_CP067097.1"/>
</dbReference>
<comment type="caution">
    <text evidence="6">The sequence shown here is derived from an EMBL/GenBank/DDBJ whole genome shotgun (WGS) entry which is preliminary data.</text>
</comment>
<dbReference type="InterPro" id="IPR000843">
    <property type="entry name" value="HTH_LacI"/>
</dbReference>
<evidence type="ECO:0000313" key="7">
    <source>
        <dbReference type="Proteomes" id="UP001232973"/>
    </source>
</evidence>
<protein>
    <submittedName>
        <fullName evidence="6">LacI family transcriptional regulator</fullName>
    </submittedName>
</protein>